<evidence type="ECO:0000313" key="2">
    <source>
        <dbReference type="EMBL" id="VBB74032.1"/>
    </source>
</evidence>
<dbReference type="EMBL" id="LR026964">
    <property type="protein sequence ID" value="VBB74032.1"/>
    <property type="molecule type" value="Genomic_DNA"/>
</dbReference>
<accession>A0ABY6RZY1</accession>
<keyword evidence="3" id="KW-1185">Reference proteome</keyword>
<feature type="region of interest" description="Disordered" evidence="1">
    <location>
        <begin position="212"/>
        <end position="244"/>
    </location>
</feature>
<evidence type="ECO:0000256" key="1">
    <source>
        <dbReference type="SAM" id="MobiDB-lite"/>
    </source>
</evidence>
<name>A0ABY6RZY1_PODCO</name>
<gene>
    <name evidence="2" type="ORF">PODCO_123765</name>
</gene>
<protein>
    <submittedName>
        <fullName evidence="2">Uncharacterized protein</fullName>
    </submittedName>
</protein>
<dbReference type="Proteomes" id="UP000280685">
    <property type="component" value="Chromosome 1"/>
</dbReference>
<reference evidence="2" key="1">
    <citation type="submission" date="2018-02" db="EMBL/GenBank/DDBJ databases">
        <authorList>
            <person name="Silar P."/>
        </authorList>
    </citation>
    <scope>NUCLEOTIDE SEQUENCE [LARGE SCALE GENOMIC DNA]</scope>
    <source>
        <strain evidence="2">T</strain>
    </source>
</reference>
<evidence type="ECO:0000313" key="3">
    <source>
        <dbReference type="Proteomes" id="UP000280685"/>
    </source>
</evidence>
<organism evidence="2 3">
    <name type="scientific">Podospora comata</name>
    <dbReference type="NCBI Taxonomy" id="48703"/>
    <lineage>
        <taxon>Eukaryota</taxon>
        <taxon>Fungi</taxon>
        <taxon>Dikarya</taxon>
        <taxon>Ascomycota</taxon>
        <taxon>Pezizomycotina</taxon>
        <taxon>Sordariomycetes</taxon>
        <taxon>Sordariomycetidae</taxon>
        <taxon>Sordariales</taxon>
        <taxon>Podosporaceae</taxon>
        <taxon>Podospora</taxon>
    </lineage>
</organism>
<proteinExistence type="predicted"/>
<sequence length="334" mass="36717">MIPPDFLSLPVLSPSTHQDSLTPLTQVRDRSWECTTRSTPPSALQPSSAPHRCKALHEHLSTCRGEVRVLLPIHISSYPGRRCSGRELCSLAKHWNSRPWAPVFRLILPLPPTYPVPVGGRPGFYSHRSDSSSLGRKPLSASQSAGLPLPGYCCLSTQPLAISDRYPSCLQTSRGQVAGLDIYMHVAAWKPAIRSSIASRSRHSVPFSDSTSFLSKSGPLRRFEQTQTGKTLAPSAPGSHQDWPGWSPTYSVPRQLRLWNVLKVPVFARGLRCVSRSPASPKVPVHSTPPPQFTYRTCTQLPQHIHTHACTYVHIKSAETQKPNSGAGGDSRCF</sequence>